<dbReference type="PANTHER" id="PTHR12810:SF0">
    <property type="entry name" value="SMALL RIBOSOMAL SUBUNIT PROTEIN MS29"/>
    <property type="match status" value="1"/>
</dbReference>
<dbReference type="Pfam" id="PF10236">
    <property type="entry name" value="DAP3"/>
    <property type="match status" value="1"/>
</dbReference>
<evidence type="ECO:0000313" key="9">
    <source>
        <dbReference type="Proteomes" id="UP001610563"/>
    </source>
</evidence>
<evidence type="ECO:0000256" key="4">
    <source>
        <dbReference type="ARBA" id="ARBA00022980"/>
    </source>
</evidence>
<evidence type="ECO:0000256" key="1">
    <source>
        <dbReference type="ARBA" id="ARBA00004173"/>
    </source>
</evidence>
<evidence type="ECO:0000256" key="5">
    <source>
        <dbReference type="ARBA" id="ARBA00023128"/>
    </source>
</evidence>
<evidence type="ECO:0000256" key="2">
    <source>
        <dbReference type="ARBA" id="ARBA00009863"/>
    </source>
</evidence>
<comment type="caution">
    <text evidence="8">The sequence shown here is derived from an EMBL/GenBank/DDBJ whole genome shotgun (WGS) entry which is preliminary data.</text>
</comment>
<keyword evidence="3" id="KW-0809">Transit peptide</keyword>
<dbReference type="InterPro" id="IPR019368">
    <property type="entry name" value="Ribosomal_mS29"/>
</dbReference>
<proteinExistence type="inferred from homology"/>
<sequence>MVSPFCWGCLTPLRQTSRTILPSPSTAVSRGPAFHTSAALQFMGRPSQGGKKGSTVLKFRQPAVAAMKKKKKFVEKARPPPVGERKAIRKRIVLSNPNALEVEGLQELSEETMVDSRLRGTALALPVPMLDQLRAVQAFKPKQGWSIFRRPCTVLRRETLELGRFFDNVTGDVERRGAVIKKIVGGARKSGKSVHLLQAMAMGFIKKWVVFTIPEAQELVSATSSYAPLSEENPNLYVQNEATAALLSRTVAANKDVLSGLRVSQNHPTVPAAKPGMTLEDLAKTGAQDQASAWAVFQALWKELTATGPAPGLEKHYTPRPPILVTVDGLGHWMTESQYRNAQFKLIHAHDLVFVRHFLSLLKPGQDQPSLPNGGALLYATSTTNNPPYVYTLDVALKQVAARDAGVEPSSPQFPQPEPYSKTDPRVFEVLESPKSKHAQEGRLQHQILGGVTHDEARGFMEYFARSGLLQETISDGWVSEKWTLAGGGVIGELERIGKRLRVAA</sequence>
<evidence type="ECO:0000313" key="8">
    <source>
        <dbReference type="EMBL" id="KAL2787754.1"/>
    </source>
</evidence>
<evidence type="ECO:0000256" key="3">
    <source>
        <dbReference type="ARBA" id="ARBA00022946"/>
    </source>
</evidence>
<reference evidence="8 9" key="1">
    <citation type="submission" date="2024-07" db="EMBL/GenBank/DDBJ databases">
        <title>Section-level genome sequencing and comparative genomics of Aspergillus sections Usti and Cavernicolus.</title>
        <authorList>
            <consortium name="Lawrence Berkeley National Laboratory"/>
            <person name="Nybo J.L."/>
            <person name="Vesth T.C."/>
            <person name="Theobald S."/>
            <person name="Frisvad J.C."/>
            <person name="Larsen T.O."/>
            <person name="Kjaerboelling I."/>
            <person name="Rothschild-Mancinelli K."/>
            <person name="Lyhne E.K."/>
            <person name="Kogle M.E."/>
            <person name="Barry K."/>
            <person name="Clum A."/>
            <person name="Na H."/>
            <person name="Ledsgaard L."/>
            <person name="Lin J."/>
            <person name="Lipzen A."/>
            <person name="Kuo A."/>
            <person name="Riley R."/>
            <person name="Mondo S."/>
            <person name="Labutti K."/>
            <person name="Haridas S."/>
            <person name="Pangalinan J."/>
            <person name="Salamov A.A."/>
            <person name="Simmons B.A."/>
            <person name="Magnuson J.K."/>
            <person name="Chen J."/>
            <person name="Drula E."/>
            <person name="Henrissat B."/>
            <person name="Wiebenga A."/>
            <person name="Lubbers R.J."/>
            <person name="Gomes A.C."/>
            <person name="Makela M.R."/>
            <person name="Stajich J."/>
            <person name="Grigoriev I.V."/>
            <person name="Mortensen U.H."/>
            <person name="De Vries R.P."/>
            <person name="Baker S.E."/>
            <person name="Andersen M.R."/>
        </authorList>
    </citation>
    <scope>NUCLEOTIDE SEQUENCE [LARGE SCALE GENOMIC DNA]</scope>
    <source>
        <strain evidence="8 9">CBS 209.92</strain>
    </source>
</reference>
<protein>
    <recommendedName>
        <fullName evidence="7">Small ribosomal subunit protein mS29</fullName>
    </recommendedName>
</protein>
<organism evidence="8 9">
    <name type="scientific">Aspergillus keveii</name>
    <dbReference type="NCBI Taxonomy" id="714993"/>
    <lineage>
        <taxon>Eukaryota</taxon>
        <taxon>Fungi</taxon>
        <taxon>Dikarya</taxon>
        <taxon>Ascomycota</taxon>
        <taxon>Pezizomycotina</taxon>
        <taxon>Eurotiomycetes</taxon>
        <taxon>Eurotiomycetidae</taxon>
        <taxon>Eurotiales</taxon>
        <taxon>Aspergillaceae</taxon>
        <taxon>Aspergillus</taxon>
        <taxon>Aspergillus subgen. Nidulantes</taxon>
    </lineage>
</organism>
<dbReference type="EMBL" id="JBFTWV010000091">
    <property type="protein sequence ID" value="KAL2787754.1"/>
    <property type="molecule type" value="Genomic_DNA"/>
</dbReference>
<evidence type="ECO:0000256" key="6">
    <source>
        <dbReference type="ARBA" id="ARBA00023274"/>
    </source>
</evidence>
<gene>
    <name evidence="8" type="ORF">BJX66DRAFT_340951</name>
</gene>
<keyword evidence="4" id="KW-0689">Ribosomal protein</keyword>
<name>A0ABR4FWW0_9EURO</name>
<dbReference type="PANTHER" id="PTHR12810">
    <property type="entry name" value="MITOCHONDRIAL 28S RIBOSOMAL PROTEIN S29"/>
    <property type="match status" value="1"/>
</dbReference>
<keyword evidence="6" id="KW-0687">Ribonucleoprotein</keyword>
<keyword evidence="9" id="KW-1185">Reference proteome</keyword>
<dbReference type="Proteomes" id="UP001610563">
    <property type="component" value="Unassembled WGS sequence"/>
</dbReference>
<comment type="subcellular location">
    <subcellularLocation>
        <location evidence="1">Mitochondrion</location>
    </subcellularLocation>
</comment>
<keyword evidence="5" id="KW-0496">Mitochondrion</keyword>
<evidence type="ECO:0000256" key="7">
    <source>
        <dbReference type="ARBA" id="ARBA00035140"/>
    </source>
</evidence>
<comment type="similarity">
    <text evidence="2">Belongs to the mitochondrion-specific ribosomal protein mS29 family.</text>
</comment>
<accession>A0ABR4FWW0</accession>